<organism evidence="1 2">
    <name type="scientific">Stutzerimonas stutzeri</name>
    <name type="common">Pseudomonas stutzeri</name>
    <dbReference type="NCBI Taxonomy" id="316"/>
    <lineage>
        <taxon>Bacteria</taxon>
        <taxon>Pseudomonadati</taxon>
        <taxon>Pseudomonadota</taxon>
        <taxon>Gammaproteobacteria</taxon>
        <taxon>Pseudomonadales</taxon>
        <taxon>Pseudomonadaceae</taxon>
        <taxon>Stutzerimonas</taxon>
    </lineage>
</organism>
<reference evidence="1 2" key="1">
    <citation type="submission" date="2018-01" db="EMBL/GenBank/DDBJ databases">
        <title>Denitrification phenotypes of diverse strains of Pseudomonas stutzeri.</title>
        <authorList>
            <person name="Milligan D.A."/>
            <person name="Bergaust L."/>
            <person name="Bakken L.R."/>
            <person name="Frostegard A."/>
        </authorList>
    </citation>
    <scope>NUCLEOTIDE SEQUENCE [LARGE SCALE GENOMIC DNA]</scope>
    <source>
        <strain evidence="1 2">24a75</strain>
    </source>
</reference>
<sequence length="87" mass="9836">MQPIKRTIRRPEVLAKTGLSATTIYNLEKRGEFPQHFMLTPRCAVWFEAEVDAWLDERMAAPAKSTPAPDVALRKSSRGRVALEVRA</sequence>
<dbReference type="PANTHER" id="PTHR36154:SF1">
    <property type="entry name" value="DNA-BINDING TRANSCRIPTIONAL ACTIVATOR ALPA"/>
    <property type="match status" value="1"/>
</dbReference>
<dbReference type="RefSeq" id="WP_102893957.1">
    <property type="nucleotide sequence ID" value="NZ_JAMOHU010000023.1"/>
</dbReference>
<dbReference type="InterPro" id="IPR010260">
    <property type="entry name" value="AlpA"/>
</dbReference>
<dbReference type="Gene3D" id="1.10.238.160">
    <property type="match status" value="1"/>
</dbReference>
<dbReference type="InterPro" id="IPR052931">
    <property type="entry name" value="Prophage_regulatory_activator"/>
</dbReference>
<evidence type="ECO:0000313" key="2">
    <source>
        <dbReference type="Proteomes" id="UP000236023"/>
    </source>
</evidence>
<gene>
    <name evidence="1" type="ORF">CXK94_08335</name>
</gene>
<protein>
    <submittedName>
        <fullName evidence="1">Transcriptional regulator</fullName>
    </submittedName>
</protein>
<dbReference type="Pfam" id="PF05930">
    <property type="entry name" value="Phage_AlpA"/>
    <property type="match status" value="1"/>
</dbReference>
<dbReference type="AlphaFoldDB" id="A0A2N8T5Z8"/>
<evidence type="ECO:0000313" key="1">
    <source>
        <dbReference type="EMBL" id="PNG10187.1"/>
    </source>
</evidence>
<dbReference type="EMBL" id="POUT01000003">
    <property type="protein sequence ID" value="PNG10187.1"/>
    <property type="molecule type" value="Genomic_DNA"/>
</dbReference>
<comment type="caution">
    <text evidence="1">The sequence shown here is derived from an EMBL/GenBank/DDBJ whole genome shotgun (WGS) entry which is preliminary data.</text>
</comment>
<dbReference type="Proteomes" id="UP000236023">
    <property type="component" value="Unassembled WGS sequence"/>
</dbReference>
<accession>A0A2N8T5Z8</accession>
<name>A0A2N8T5Z8_STUST</name>
<proteinExistence type="predicted"/>
<dbReference type="PANTHER" id="PTHR36154">
    <property type="entry name" value="DNA-BINDING TRANSCRIPTIONAL ACTIVATOR ALPA"/>
    <property type="match status" value="1"/>
</dbReference>